<dbReference type="SMART" id="SM00850">
    <property type="entry name" value="LytTR"/>
    <property type="match status" value="1"/>
</dbReference>
<proteinExistence type="predicted"/>
<dbReference type="RefSeq" id="WP_251740988.1">
    <property type="nucleotide sequence ID" value="NZ_JBHUOJ010000016.1"/>
</dbReference>
<feature type="domain" description="Response regulatory" evidence="2">
    <location>
        <begin position="3"/>
        <end position="116"/>
    </location>
</feature>
<dbReference type="InterPro" id="IPR011006">
    <property type="entry name" value="CheY-like_superfamily"/>
</dbReference>
<protein>
    <submittedName>
        <fullName evidence="4">LytR/AlgR family response regulator transcription factor</fullName>
    </submittedName>
</protein>
<dbReference type="Pfam" id="PF04397">
    <property type="entry name" value="LytTR"/>
    <property type="match status" value="1"/>
</dbReference>
<keyword evidence="1" id="KW-0597">Phosphoprotein</keyword>
<evidence type="ECO:0000259" key="3">
    <source>
        <dbReference type="PROSITE" id="PS50930"/>
    </source>
</evidence>
<dbReference type="InterPro" id="IPR046947">
    <property type="entry name" value="LytR-like"/>
</dbReference>
<feature type="modified residue" description="4-aspartylphosphate" evidence="1">
    <location>
        <position position="55"/>
    </location>
</feature>
<dbReference type="InterPro" id="IPR007492">
    <property type="entry name" value="LytTR_DNA-bd_dom"/>
</dbReference>
<dbReference type="Pfam" id="PF00072">
    <property type="entry name" value="Response_reg"/>
    <property type="match status" value="1"/>
</dbReference>
<dbReference type="PROSITE" id="PS50930">
    <property type="entry name" value="HTH_LYTTR"/>
    <property type="match status" value="1"/>
</dbReference>
<evidence type="ECO:0000313" key="4">
    <source>
        <dbReference type="EMBL" id="MFD2833222.1"/>
    </source>
</evidence>
<dbReference type="PANTHER" id="PTHR37299">
    <property type="entry name" value="TRANSCRIPTIONAL REGULATOR-RELATED"/>
    <property type="match status" value="1"/>
</dbReference>
<dbReference type="PANTHER" id="PTHR37299:SF1">
    <property type="entry name" value="STAGE 0 SPORULATION PROTEIN A HOMOLOG"/>
    <property type="match status" value="1"/>
</dbReference>
<evidence type="ECO:0000256" key="1">
    <source>
        <dbReference type="PROSITE-ProRule" id="PRU00169"/>
    </source>
</evidence>
<gene>
    <name evidence="4" type="ORF">ACFSYS_07960</name>
</gene>
<dbReference type="Gene3D" id="3.40.50.2300">
    <property type="match status" value="1"/>
</dbReference>
<name>A0ABW5X4A3_9FLAO</name>
<dbReference type="EMBL" id="JBHUOJ010000016">
    <property type="protein sequence ID" value="MFD2833222.1"/>
    <property type="molecule type" value="Genomic_DNA"/>
</dbReference>
<feature type="domain" description="HTH LytTR-type" evidence="3">
    <location>
        <begin position="144"/>
        <end position="247"/>
    </location>
</feature>
<dbReference type="SUPFAM" id="SSF52172">
    <property type="entry name" value="CheY-like"/>
    <property type="match status" value="1"/>
</dbReference>
<evidence type="ECO:0000313" key="5">
    <source>
        <dbReference type="Proteomes" id="UP001597438"/>
    </source>
</evidence>
<dbReference type="SMART" id="SM00448">
    <property type="entry name" value="REC"/>
    <property type="match status" value="1"/>
</dbReference>
<dbReference type="Gene3D" id="2.40.50.1020">
    <property type="entry name" value="LytTr DNA-binding domain"/>
    <property type="match status" value="1"/>
</dbReference>
<organism evidence="4 5">
    <name type="scientific">Christiangramia antarctica</name>
    <dbReference type="NCBI Taxonomy" id="2058158"/>
    <lineage>
        <taxon>Bacteria</taxon>
        <taxon>Pseudomonadati</taxon>
        <taxon>Bacteroidota</taxon>
        <taxon>Flavobacteriia</taxon>
        <taxon>Flavobacteriales</taxon>
        <taxon>Flavobacteriaceae</taxon>
        <taxon>Christiangramia</taxon>
    </lineage>
</organism>
<dbReference type="Proteomes" id="UP001597438">
    <property type="component" value="Unassembled WGS sequence"/>
</dbReference>
<dbReference type="InterPro" id="IPR001789">
    <property type="entry name" value="Sig_transdc_resp-reg_receiver"/>
</dbReference>
<keyword evidence="5" id="KW-1185">Reference proteome</keyword>
<sequence length="250" mass="29039">MINTLIIDDEKHCIDRIEGLLRTCGSEFQLTAKAQTVEEAISETKKHHPDLVFLDVQIGTQTGFDYLAQWDQPDFDVVFTTAYDQYAIEAFKFSALDYLLKPIDKENFKVAINKYTSRLSKNYFDKKMEVLMHNLRSNQATKKISIPTQEGYEFLTLQEVLRLEADGNYTHIFHKNGTKLTVAKTLKVFDEMLVGSNFFRIHHSHLINLIHIKKYYKGKGGYVVMEDGASVDVSTRKKEEFLKFLTNYYH</sequence>
<evidence type="ECO:0000259" key="2">
    <source>
        <dbReference type="PROSITE" id="PS50110"/>
    </source>
</evidence>
<comment type="caution">
    <text evidence="4">The sequence shown here is derived from an EMBL/GenBank/DDBJ whole genome shotgun (WGS) entry which is preliminary data.</text>
</comment>
<accession>A0ABW5X4A3</accession>
<reference evidence="5" key="1">
    <citation type="journal article" date="2019" name="Int. J. Syst. Evol. Microbiol.">
        <title>The Global Catalogue of Microorganisms (GCM) 10K type strain sequencing project: providing services to taxonomists for standard genome sequencing and annotation.</title>
        <authorList>
            <consortium name="The Broad Institute Genomics Platform"/>
            <consortium name="The Broad Institute Genome Sequencing Center for Infectious Disease"/>
            <person name="Wu L."/>
            <person name="Ma J."/>
        </authorList>
    </citation>
    <scope>NUCLEOTIDE SEQUENCE [LARGE SCALE GENOMIC DNA]</scope>
    <source>
        <strain evidence="5">KCTC 52925</strain>
    </source>
</reference>
<dbReference type="PROSITE" id="PS50110">
    <property type="entry name" value="RESPONSE_REGULATORY"/>
    <property type="match status" value="1"/>
</dbReference>